<comment type="caution">
    <text evidence="1">The sequence shown here is derived from an EMBL/GenBank/DDBJ whole genome shotgun (WGS) entry which is preliminary data.</text>
</comment>
<dbReference type="AlphaFoldDB" id="A0A0F9MGU5"/>
<name>A0A0F9MGU5_9ZZZZ</name>
<sequence>MNSIDFEILDLSNYDPNKDIILAYVDIGHMPPKRSKQYLETIKETIGPKLQKCGFDVIYIARNREGVTTASVKVTSKESLSEIFDDALKVVE</sequence>
<accession>A0A0F9MGU5</accession>
<dbReference type="EMBL" id="LAZR01010191">
    <property type="protein sequence ID" value="KKM68312.1"/>
    <property type="molecule type" value="Genomic_DNA"/>
</dbReference>
<proteinExistence type="predicted"/>
<reference evidence="1" key="1">
    <citation type="journal article" date="2015" name="Nature">
        <title>Complex archaea that bridge the gap between prokaryotes and eukaryotes.</title>
        <authorList>
            <person name="Spang A."/>
            <person name="Saw J.H."/>
            <person name="Jorgensen S.L."/>
            <person name="Zaremba-Niedzwiedzka K."/>
            <person name="Martijn J."/>
            <person name="Lind A.E."/>
            <person name="van Eijk R."/>
            <person name="Schleper C."/>
            <person name="Guy L."/>
            <person name="Ettema T.J."/>
        </authorList>
    </citation>
    <scope>NUCLEOTIDE SEQUENCE</scope>
</reference>
<gene>
    <name evidence="1" type="ORF">LCGC14_1462110</name>
</gene>
<organism evidence="1">
    <name type="scientific">marine sediment metagenome</name>
    <dbReference type="NCBI Taxonomy" id="412755"/>
    <lineage>
        <taxon>unclassified sequences</taxon>
        <taxon>metagenomes</taxon>
        <taxon>ecological metagenomes</taxon>
    </lineage>
</organism>
<protein>
    <submittedName>
        <fullName evidence="1">Uncharacterized protein</fullName>
    </submittedName>
</protein>
<evidence type="ECO:0000313" key="1">
    <source>
        <dbReference type="EMBL" id="KKM68312.1"/>
    </source>
</evidence>